<protein>
    <recommendedName>
        <fullName evidence="3">serine O-acetyltransferase</fullName>
        <ecNumber evidence="3">2.3.1.30</ecNumber>
    </recommendedName>
</protein>
<dbReference type="GO" id="GO:0019344">
    <property type="term" value="P:cysteine biosynthetic process"/>
    <property type="evidence" value="ECO:0007669"/>
    <property type="project" value="UniProtKB-KW"/>
</dbReference>
<evidence type="ECO:0000256" key="4">
    <source>
        <dbReference type="ARBA" id="ARBA00022605"/>
    </source>
</evidence>
<proteinExistence type="inferred from homology"/>
<dbReference type="InterPro" id="IPR042122">
    <property type="entry name" value="Ser_AcTrfase_N_sf"/>
</dbReference>
<evidence type="ECO:0000313" key="10">
    <source>
        <dbReference type="Proteomes" id="UP000030321"/>
    </source>
</evidence>
<organism evidence="9 10">
    <name type="scientific">Microcystis aeruginosa NIES-44</name>
    <dbReference type="NCBI Taxonomy" id="449439"/>
    <lineage>
        <taxon>Bacteria</taxon>
        <taxon>Bacillati</taxon>
        <taxon>Cyanobacteriota</taxon>
        <taxon>Cyanophyceae</taxon>
        <taxon>Oscillatoriophycideae</taxon>
        <taxon>Chroococcales</taxon>
        <taxon>Microcystaceae</taxon>
        <taxon>Microcystis</taxon>
    </lineage>
</organism>
<dbReference type="NCBIfam" id="NF041874">
    <property type="entry name" value="EPS_EpsC"/>
    <property type="match status" value="1"/>
</dbReference>
<keyword evidence="4" id="KW-0028">Amino-acid biosynthesis</keyword>
<name>A0A0A1VPP8_MICAE</name>
<accession>A0A0A1VPP8</accession>
<dbReference type="AlphaFoldDB" id="A0A0A1VPP8"/>
<evidence type="ECO:0000256" key="2">
    <source>
        <dbReference type="ARBA" id="ARBA00007274"/>
    </source>
</evidence>
<dbReference type="InterPro" id="IPR011004">
    <property type="entry name" value="Trimer_LpxA-like_sf"/>
</dbReference>
<comment type="similarity">
    <text evidence="2">Belongs to the transferase hexapeptide repeat family.</text>
</comment>
<comment type="catalytic activity">
    <reaction evidence="8">
        <text>L-serine + acetyl-CoA = O-acetyl-L-serine + CoA</text>
        <dbReference type="Rhea" id="RHEA:24560"/>
        <dbReference type="ChEBI" id="CHEBI:33384"/>
        <dbReference type="ChEBI" id="CHEBI:57287"/>
        <dbReference type="ChEBI" id="CHEBI:57288"/>
        <dbReference type="ChEBI" id="CHEBI:58340"/>
        <dbReference type="EC" id="2.3.1.30"/>
    </reaction>
</comment>
<evidence type="ECO:0000256" key="6">
    <source>
        <dbReference type="ARBA" id="ARBA00023192"/>
    </source>
</evidence>
<comment type="pathway">
    <text evidence="1">Amino-acid biosynthesis; L-cysteine biosynthesis; L-cysteine from L-serine: step 1/2.</text>
</comment>
<dbReference type="CDD" id="cd03354">
    <property type="entry name" value="LbH_SAT"/>
    <property type="match status" value="1"/>
</dbReference>
<dbReference type="FunFam" id="2.160.10.10:FF:000015">
    <property type="entry name" value="Serine acetyltransferase, plasmid"/>
    <property type="match status" value="1"/>
</dbReference>
<dbReference type="InterPro" id="IPR001451">
    <property type="entry name" value="Hexapep"/>
</dbReference>
<evidence type="ECO:0000313" key="9">
    <source>
        <dbReference type="EMBL" id="GAL91720.1"/>
    </source>
</evidence>
<dbReference type="PANTHER" id="PTHR42811">
    <property type="entry name" value="SERINE ACETYLTRANSFERASE"/>
    <property type="match status" value="1"/>
</dbReference>
<dbReference type="GO" id="GO:0031470">
    <property type="term" value="C:carboxysome"/>
    <property type="evidence" value="ECO:0007669"/>
    <property type="project" value="UniProtKB-ARBA"/>
</dbReference>
<dbReference type="EC" id="2.3.1.30" evidence="3"/>
<dbReference type="InterPro" id="IPR053376">
    <property type="entry name" value="Serine_acetyltransferase"/>
</dbReference>
<gene>
    <name evidence="9" type="ORF">N44_02433</name>
</gene>
<dbReference type="GO" id="GO:0009001">
    <property type="term" value="F:serine O-acetyltransferase activity"/>
    <property type="evidence" value="ECO:0007669"/>
    <property type="project" value="UniProtKB-EC"/>
</dbReference>
<dbReference type="Pfam" id="PF00132">
    <property type="entry name" value="Hexapep"/>
    <property type="match status" value="1"/>
</dbReference>
<evidence type="ECO:0000256" key="8">
    <source>
        <dbReference type="ARBA" id="ARBA00049486"/>
    </source>
</evidence>
<dbReference type="GO" id="GO:0043886">
    <property type="term" value="F:structural constituent of carboxysome shell"/>
    <property type="evidence" value="ECO:0007669"/>
    <property type="project" value="UniProtKB-ARBA"/>
</dbReference>
<evidence type="ECO:0000256" key="3">
    <source>
        <dbReference type="ARBA" id="ARBA00013266"/>
    </source>
</evidence>
<dbReference type="Proteomes" id="UP000030321">
    <property type="component" value="Unassembled WGS sequence"/>
</dbReference>
<dbReference type="Gene3D" id="1.10.3130.10">
    <property type="entry name" value="serine acetyltransferase, domain 1"/>
    <property type="match status" value="1"/>
</dbReference>
<evidence type="ECO:0000256" key="1">
    <source>
        <dbReference type="ARBA" id="ARBA00004876"/>
    </source>
</evidence>
<evidence type="ECO:0000256" key="7">
    <source>
        <dbReference type="ARBA" id="ARBA00023315"/>
    </source>
</evidence>
<dbReference type="SUPFAM" id="SSF51161">
    <property type="entry name" value="Trimeric LpxA-like enzymes"/>
    <property type="match status" value="1"/>
</dbReference>
<dbReference type="RefSeq" id="WP_045356959.1">
    <property type="nucleotide sequence ID" value="NZ_BBPA01000009.1"/>
</dbReference>
<keyword evidence="5 9" id="KW-0808">Transferase</keyword>
<evidence type="ECO:0000256" key="5">
    <source>
        <dbReference type="ARBA" id="ARBA00022679"/>
    </source>
</evidence>
<dbReference type="InterPro" id="IPR045304">
    <property type="entry name" value="LbH_SAT"/>
</dbReference>
<keyword evidence="6" id="KW-0198">Cysteine biosynthesis</keyword>
<comment type="caution">
    <text evidence="9">The sequence shown here is derived from an EMBL/GenBank/DDBJ whole genome shotgun (WGS) entry which is preliminary data.</text>
</comment>
<dbReference type="Gene3D" id="2.160.10.10">
    <property type="entry name" value="Hexapeptide repeat proteins"/>
    <property type="match status" value="1"/>
</dbReference>
<dbReference type="EMBL" id="BBPA01000009">
    <property type="protein sequence ID" value="GAL91720.1"/>
    <property type="molecule type" value="Genomic_DNA"/>
</dbReference>
<keyword evidence="7 9" id="KW-0012">Acyltransferase</keyword>
<reference evidence="10" key="1">
    <citation type="journal article" date="2015" name="Genome">
        <title>Whole Genome Sequence of the Non-Microcystin-Producing Microcystis aeruginosa Strain NIES-44.</title>
        <authorList>
            <person name="Okano K."/>
            <person name="Miyata N."/>
            <person name="Ozaki Y."/>
        </authorList>
    </citation>
    <scope>NUCLEOTIDE SEQUENCE [LARGE SCALE GENOMIC DNA]</scope>
    <source>
        <strain evidence="10">NIES-44</strain>
    </source>
</reference>
<sequence>MTSEHPSSSGALSQPPLSLALDEIITQLSQPRGESFHSWSQSRSHFPLPSREALFRIVDRLRAVLFPYHFGNPDLGETSSRYFIGHTLNEVLQLLHHQVCREQWLLGSQLHWSSDQIEKHAQGTVQAFATQLPHLKALLETDITAAYRGDPAARNLDEVLFCYPGVTAITYHRIAHALYRLDSPLLARIISEIGHSLTGIDIHPGASIGNSFFIDHGTGVVIGATTVIGDRVRLYQAVTLGAKSFPRDESGSLIKGQPRHPIIEDDVVIYSGATILGRVTIGRGATIGGNVWLTRSVPPGGFVSQAQLRQEMFDDGSGI</sequence>